<comment type="caution">
    <text evidence="1">The sequence shown here is derived from an EMBL/GenBank/DDBJ whole genome shotgun (WGS) entry which is preliminary data.</text>
</comment>
<sequence>MEGRKEKVVINVANGQKVDLMSATRDWIREVEPPLSHEENIAFNRVSESIRLDGERFEVALTWKHERPELQRNRQIAVKRLRTVEKKFLEDEKLAQAHQAVVENYLRKG</sequence>
<evidence type="ECO:0000313" key="2">
    <source>
        <dbReference type="Proteomes" id="UP000225706"/>
    </source>
</evidence>
<gene>
    <name evidence="1" type="ORF">AWC38_SpisGene3552</name>
</gene>
<organism evidence="1 2">
    <name type="scientific">Stylophora pistillata</name>
    <name type="common">Smooth cauliflower coral</name>
    <dbReference type="NCBI Taxonomy" id="50429"/>
    <lineage>
        <taxon>Eukaryota</taxon>
        <taxon>Metazoa</taxon>
        <taxon>Cnidaria</taxon>
        <taxon>Anthozoa</taxon>
        <taxon>Hexacorallia</taxon>
        <taxon>Scleractinia</taxon>
        <taxon>Astrocoeniina</taxon>
        <taxon>Pocilloporidae</taxon>
        <taxon>Stylophora</taxon>
    </lineage>
</organism>
<proteinExistence type="predicted"/>
<dbReference type="AlphaFoldDB" id="A0A2B4SRU2"/>
<name>A0A2B4SRU2_STYPI</name>
<protein>
    <submittedName>
        <fullName evidence="1">Uncharacterized protein</fullName>
    </submittedName>
</protein>
<dbReference type="EMBL" id="LSMT01000033">
    <property type="protein sequence ID" value="PFX31610.1"/>
    <property type="molecule type" value="Genomic_DNA"/>
</dbReference>
<accession>A0A2B4SRU2</accession>
<evidence type="ECO:0000313" key="1">
    <source>
        <dbReference type="EMBL" id="PFX31610.1"/>
    </source>
</evidence>
<dbReference type="Proteomes" id="UP000225706">
    <property type="component" value="Unassembled WGS sequence"/>
</dbReference>
<keyword evidence="2" id="KW-1185">Reference proteome</keyword>
<reference evidence="2" key="1">
    <citation type="journal article" date="2017" name="bioRxiv">
        <title>Comparative analysis of the genomes of Stylophora pistillata and Acropora digitifera provides evidence for extensive differences between species of corals.</title>
        <authorList>
            <person name="Voolstra C.R."/>
            <person name="Li Y."/>
            <person name="Liew Y.J."/>
            <person name="Baumgarten S."/>
            <person name="Zoccola D."/>
            <person name="Flot J.-F."/>
            <person name="Tambutte S."/>
            <person name="Allemand D."/>
            <person name="Aranda M."/>
        </authorList>
    </citation>
    <scope>NUCLEOTIDE SEQUENCE [LARGE SCALE GENOMIC DNA]</scope>
</reference>